<keyword evidence="1" id="KW-1133">Transmembrane helix</keyword>
<evidence type="ECO:0000313" key="3">
    <source>
        <dbReference type="EMBL" id="OUJ18320.1"/>
    </source>
</evidence>
<proteinExistence type="predicted"/>
<dbReference type="AlphaFoldDB" id="A0A1Y3GAQ0"/>
<keyword evidence="1" id="KW-0472">Membrane</keyword>
<dbReference type="EMBL" id="MRZU01000004">
    <property type="protein sequence ID" value="OUJ18320.1"/>
    <property type="molecule type" value="Genomic_DNA"/>
</dbReference>
<dbReference type="Proteomes" id="UP000195137">
    <property type="component" value="Unassembled WGS sequence"/>
</dbReference>
<comment type="caution">
    <text evidence="3">The sequence shown here is derived from an EMBL/GenBank/DDBJ whole genome shotgun (WGS) entry which is preliminary data.</text>
</comment>
<sequence length="284" mass="30368">MGLFSGFDWGLSPVIGVILLLGIVVLLASSVGVMVLGIGEDFAEPAPNVVLESDQKDGFDRITHVGGDTVYGENIEVKGGIVVDMPDSFGVGDSMQVIPTSDNMEIVWSTEESSIILKSISTSPVNPFEHEKVDTSITTEGEKDVVTFEEGGPSTDYITIEVTSNIEIEGKLQVDLTTWPEGCDGGEPAGEPEILTYQEKLNFKDGYAQEFTLEISGGSPYPWVTDSDTVVTEMSVQLVEGYSDQKLEKNVVLETGDGVFKSGLYQSDCGGHPMNIAGGVTLHS</sequence>
<dbReference type="NCBIfam" id="TIGR02537">
    <property type="entry name" value="arch_flag_Nterm"/>
    <property type="match status" value="1"/>
</dbReference>
<feature type="domain" description="Archaeal Type IV pilin N-terminal" evidence="2">
    <location>
        <begin position="10"/>
        <end position="78"/>
    </location>
</feature>
<keyword evidence="1" id="KW-0812">Transmembrane</keyword>
<dbReference type="InterPro" id="IPR013373">
    <property type="entry name" value="Flagellin/pilin_N_arc"/>
</dbReference>
<evidence type="ECO:0000259" key="2">
    <source>
        <dbReference type="Pfam" id="PF07790"/>
    </source>
</evidence>
<dbReference type="InterPro" id="IPR012859">
    <property type="entry name" value="Pilin_N_archaeal"/>
</dbReference>
<organism evidence="3 4">
    <name type="scientific">Methanonatronarchaeum thermophilum</name>
    <dbReference type="NCBI Taxonomy" id="1927129"/>
    <lineage>
        <taxon>Archaea</taxon>
        <taxon>Methanobacteriati</taxon>
        <taxon>Methanobacteriota</taxon>
        <taxon>Methanonatronarchaeia</taxon>
        <taxon>Methanonatronarchaeales</taxon>
        <taxon>Methanonatronarchaeaceae</taxon>
        <taxon>Methanonatronarchaeum</taxon>
    </lineage>
</organism>
<protein>
    <submittedName>
        <fullName evidence="3">Pilin/Flagellin PilA family</fullName>
    </submittedName>
</protein>
<reference evidence="3 4" key="1">
    <citation type="submission" date="2016-12" db="EMBL/GenBank/DDBJ databases">
        <title>Discovery of methanogenic haloarchaea.</title>
        <authorList>
            <person name="Sorokin D.Y."/>
            <person name="Makarova K.S."/>
            <person name="Abbas B."/>
            <person name="Ferrer M."/>
            <person name="Golyshin P.N."/>
        </authorList>
    </citation>
    <scope>NUCLEOTIDE SEQUENCE [LARGE SCALE GENOMIC DNA]</scope>
    <source>
        <strain evidence="3">AMET1</strain>
    </source>
</reference>
<evidence type="ECO:0000256" key="1">
    <source>
        <dbReference type="SAM" id="Phobius"/>
    </source>
</evidence>
<keyword evidence="3" id="KW-0969">Cilium</keyword>
<evidence type="ECO:0000313" key="4">
    <source>
        <dbReference type="Proteomes" id="UP000195137"/>
    </source>
</evidence>
<keyword evidence="4" id="KW-1185">Reference proteome</keyword>
<keyword evidence="3" id="KW-0282">Flagellum</keyword>
<accession>A0A1Y3GAQ0</accession>
<keyword evidence="3" id="KW-0966">Cell projection</keyword>
<name>A0A1Y3GAQ0_9EURY</name>
<dbReference type="Pfam" id="PF07790">
    <property type="entry name" value="Pilin_N"/>
    <property type="match status" value="1"/>
</dbReference>
<gene>
    <name evidence="3" type="ORF">AMET1_1231</name>
</gene>
<feature type="transmembrane region" description="Helical" evidence="1">
    <location>
        <begin position="14"/>
        <end position="38"/>
    </location>
</feature>